<reference evidence="2" key="1">
    <citation type="submission" date="2011-12" db="EMBL/GenBank/DDBJ databases">
        <authorList>
            <consortium name="The Broad Institute Genome Sequencing Platform"/>
            <person name="Russ C."/>
            <person name="Tyler B."/>
            <person name="Panabieres F."/>
            <person name="Shan W."/>
            <person name="Tripathy S."/>
            <person name="Grunwald N."/>
            <person name="Machado M."/>
            <person name="Young S.K."/>
            <person name="Zeng Q."/>
            <person name="Gargeya S."/>
            <person name="Fitzgerald M."/>
            <person name="Haas B."/>
            <person name="Abouelleil A."/>
            <person name="Alvarado L."/>
            <person name="Arachchi H.M."/>
            <person name="Berlin A."/>
            <person name="Chapman S.B."/>
            <person name="Gearin G."/>
            <person name="Goldberg J."/>
            <person name="Griggs A."/>
            <person name="Gujja S."/>
            <person name="Hansen M."/>
            <person name="Heiman D."/>
            <person name="Howarth C."/>
            <person name="Larimer J."/>
            <person name="Lui A."/>
            <person name="MacDonald P.J.P."/>
            <person name="McCowen C."/>
            <person name="Montmayeur A."/>
            <person name="Murphy C."/>
            <person name="Neiman D."/>
            <person name="Pearson M."/>
            <person name="Priest M."/>
            <person name="Roberts A."/>
            <person name="Saif S."/>
            <person name="Shea T."/>
            <person name="Sisk P."/>
            <person name="Stolte C."/>
            <person name="Sykes S."/>
            <person name="Wortman J."/>
            <person name="Nusbaum C."/>
            <person name="Birren B."/>
        </authorList>
    </citation>
    <scope>NUCLEOTIDE SEQUENCE [LARGE SCALE GENOMIC DNA]</scope>
    <source>
        <strain evidence="2">INRA-310</strain>
    </source>
</reference>
<accession>W2R1G7</accession>
<sequence>MRSVLKICMYKITHTECDNDNCYFYIDVCSDKTTSTHALHASPTPHAPVEDGSEINNLADIARQGSTDQALGHLPRQEHEYLAMPVERNLLQQFETPHSIYLHRKASIHPTIANAKGVPTRYALEKMRCPVMDPM</sequence>
<dbReference type="Proteomes" id="UP000018817">
    <property type="component" value="Unassembled WGS sequence"/>
</dbReference>
<dbReference type="EMBL" id="KI669566">
    <property type="protein sequence ID" value="ETN18554.1"/>
    <property type="molecule type" value="Genomic_DNA"/>
</dbReference>
<organism evidence="1 2">
    <name type="scientific">Phytophthora nicotianae (strain INRA-310)</name>
    <name type="common">Phytophthora parasitica</name>
    <dbReference type="NCBI Taxonomy" id="761204"/>
    <lineage>
        <taxon>Eukaryota</taxon>
        <taxon>Sar</taxon>
        <taxon>Stramenopiles</taxon>
        <taxon>Oomycota</taxon>
        <taxon>Peronosporomycetes</taxon>
        <taxon>Peronosporales</taxon>
        <taxon>Peronosporaceae</taxon>
        <taxon>Phytophthora</taxon>
    </lineage>
</organism>
<dbReference type="GeneID" id="20190173"/>
<protein>
    <submittedName>
        <fullName evidence="1">Uncharacterized protein</fullName>
    </submittedName>
</protein>
<name>W2R1G7_PHYN3</name>
<dbReference type="VEuPathDB" id="FungiDB:PPTG_21574"/>
<evidence type="ECO:0000313" key="2">
    <source>
        <dbReference type="Proteomes" id="UP000018817"/>
    </source>
</evidence>
<gene>
    <name evidence="1" type="ORF">PPTG_21574</name>
</gene>
<dbReference type="RefSeq" id="XP_008896632.1">
    <property type="nucleotide sequence ID" value="XM_008898384.1"/>
</dbReference>
<reference evidence="1 2" key="2">
    <citation type="submission" date="2013-11" db="EMBL/GenBank/DDBJ databases">
        <title>The Genome Sequence of Phytophthora parasitica INRA-310.</title>
        <authorList>
            <consortium name="The Broad Institute Genomics Platform"/>
            <person name="Russ C."/>
            <person name="Tyler B."/>
            <person name="Panabieres F."/>
            <person name="Shan W."/>
            <person name="Tripathy S."/>
            <person name="Grunwald N."/>
            <person name="Machado M."/>
            <person name="Johnson C.S."/>
            <person name="Arredondo F."/>
            <person name="Hong C."/>
            <person name="Coffey M."/>
            <person name="Young S.K."/>
            <person name="Zeng Q."/>
            <person name="Gargeya S."/>
            <person name="Fitzgerald M."/>
            <person name="Abouelleil A."/>
            <person name="Alvarado L."/>
            <person name="Chapman S.B."/>
            <person name="Gainer-Dewar J."/>
            <person name="Goldberg J."/>
            <person name="Griggs A."/>
            <person name="Gujja S."/>
            <person name="Hansen M."/>
            <person name="Howarth C."/>
            <person name="Imamovic A."/>
            <person name="Ireland A."/>
            <person name="Larimer J."/>
            <person name="McCowan C."/>
            <person name="Murphy C."/>
            <person name="Pearson M."/>
            <person name="Poon T.W."/>
            <person name="Priest M."/>
            <person name="Roberts A."/>
            <person name="Saif S."/>
            <person name="Shea T."/>
            <person name="Sykes S."/>
            <person name="Wortman J."/>
            <person name="Nusbaum C."/>
            <person name="Birren B."/>
        </authorList>
    </citation>
    <scope>NUCLEOTIDE SEQUENCE [LARGE SCALE GENOMIC DNA]</scope>
    <source>
        <strain evidence="1 2">INRA-310</strain>
    </source>
</reference>
<evidence type="ECO:0000313" key="1">
    <source>
        <dbReference type="EMBL" id="ETN18554.1"/>
    </source>
</evidence>
<dbReference type="AlphaFoldDB" id="W2R1G7"/>
<proteinExistence type="predicted"/>